<dbReference type="STRING" id="695939.SAMN00790413_00175"/>
<dbReference type="SUPFAM" id="SSF55874">
    <property type="entry name" value="ATPase domain of HSP90 chaperone/DNA topoisomerase II/histidine kinase"/>
    <property type="match status" value="1"/>
</dbReference>
<evidence type="ECO:0000256" key="3">
    <source>
        <dbReference type="ARBA" id="ARBA00023012"/>
    </source>
</evidence>
<keyword evidence="5" id="KW-0812">Transmembrane</keyword>
<feature type="transmembrane region" description="Helical" evidence="5">
    <location>
        <begin position="117"/>
        <end position="136"/>
    </location>
</feature>
<dbReference type="Gene3D" id="3.30.565.10">
    <property type="entry name" value="Histidine kinase-like ATPase, C-terminal domain"/>
    <property type="match status" value="1"/>
</dbReference>
<dbReference type="InterPro" id="IPR003594">
    <property type="entry name" value="HATPase_dom"/>
</dbReference>
<keyword evidence="5" id="KW-1133">Transmembrane helix</keyword>
<reference evidence="7 8" key="1">
    <citation type="submission" date="2017-04" db="EMBL/GenBank/DDBJ databases">
        <authorList>
            <person name="Afonso C.L."/>
            <person name="Miller P.J."/>
            <person name="Scott M.A."/>
            <person name="Spackman E."/>
            <person name="Goraichik I."/>
            <person name="Dimitrov K.M."/>
            <person name="Suarez D.L."/>
            <person name="Swayne D.E."/>
        </authorList>
    </citation>
    <scope>NUCLEOTIDE SEQUENCE [LARGE SCALE GENOMIC DNA]</scope>
    <source>
        <strain evidence="7 8">KR-140</strain>
    </source>
</reference>
<dbReference type="GO" id="GO:0000155">
    <property type="term" value="F:phosphorelay sensor kinase activity"/>
    <property type="evidence" value="ECO:0007669"/>
    <property type="project" value="InterPro"/>
</dbReference>
<dbReference type="Pfam" id="PF07730">
    <property type="entry name" value="HisKA_3"/>
    <property type="match status" value="1"/>
</dbReference>
<keyword evidence="3" id="KW-0902">Two-component regulatory system</keyword>
<keyword evidence="2 7" id="KW-0418">Kinase</keyword>
<gene>
    <name evidence="7" type="ORF">SAMN00790413_00175</name>
</gene>
<name>A0A1W1V685_9DEIO</name>
<evidence type="ECO:0000313" key="8">
    <source>
        <dbReference type="Proteomes" id="UP000192582"/>
    </source>
</evidence>
<dbReference type="Pfam" id="PF02518">
    <property type="entry name" value="HATPase_c"/>
    <property type="match status" value="1"/>
</dbReference>
<proteinExistence type="predicted"/>
<dbReference type="EMBL" id="FWWU01000009">
    <property type="protein sequence ID" value="SMB88775.1"/>
    <property type="molecule type" value="Genomic_DNA"/>
</dbReference>
<feature type="compositionally biased region" description="Basic and acidic residues" evidence="4">
    <location>
        <begin position="369"/>
        <end position="379"/>
    </location>
</feature>
<accession>A0A1W1V685</accession>
<dbReference type="InterPro" id="IPR011712">
    <property type="entry name" value="Sig_transdc_His_kin_sub3_dim/P"/>
</dbReference>
<evidence type="ECO:0000256" key="2">
    <source>
        <dbReference type="ARBA" id="ARBA00022777"/>
    </source>
</evidence>
<evidence type="ECO:0000256" key="4">
    <source>
        <dbReference type="SAM" id="MobiDB-lite"/>
    </source>
</evidence>
<dbReference type="RefSeq" id="WP_084047896.1">
    <property type="nucleotide sequence ID" value="NZ_FWWU01000009.1"/>
</dbReference>
<dbReference type="GO" id="GO:0016020">
    <property type="term" value="C:membrane"/>
    <property type="evidence" value="ECO:0007669"/>
    <property type="project" value="InterPro"/>
</dbReference>
<feature type="transmembrane region" description="Helical" evidence="5">
    <location>
        <begin position="75"/>
        <end position="105"/>
    </location>
</feature>
<dbReference type="PANTHER" id="PTHR24421:SF63">
    <property type="entry name" value="SENSOR HISTIDINE KINASE DESK"/>
    <property type="match status" value="1"/>
</dbReference>
<keyword evidence="1" id="KW-0808">Transferase</keyword>
<evidence type="ECO:0000313" key="7">
    <source>
        <dbReference type="EMBL" id="SMB88775.1"/>
    </source>
</evidence>
<organism evidence="7 8">
    <name type="scientific">Deinococcus hopiensis KR-140</name>
    <dbReference type="NCBI Taxonomy" id="695939"/>
    <lineage>
        <taxon>Bacteria</taxon>
        <taxon>Thermotogati</taxon>
        <taxon>Deinococcota</taxon>
        <taxon>Deinococci</taxon>
        <taxon>Deinococcales</taxon>
        <taxon>Deinococcaceae</taxon>
        <taxon>Deinococcus</taxon>
    </lineage>
</organism>
<evidence type="ECO:0000256" key="5">
    <source>
        <dbReference type="SAM" id="Phobius"/>
    </source>
</evidence>
<keyword evidence="8" id="KW-1185">Reference proteome</keyword>
<feature type="domain" description="Histidine kinase/HSP90-like ATPase" evidence="6">
    <location>
        <begin position="285"/>
        <end position="372"/>
    </location>
</feature>
<dbReference type="PANTHER" id="PTHR24421">
    <property type="entry name" value="NITRATE/NITRITE SENSOR PROTEIN NARX-RELATED"/>
    <property type="match status" value="1"/>
</dbReference>
<dbReference type="OrthoDB" id="9797605at2"/>
<dbReference type="InterPro" id="IPR036890">
    <property type="entry name" value="HATPase_C_sf"/>
</dbReference>
<evidence type="ECO:0000256" key="1">
    <source>
        <dbReference type="ARBA" id="ARBA00022679"/>
    </source>
</evidence>
<dbReference type="Proteomes" id="UP000192582">
    <property type="component" value="Unassembled WGS sequence"/>
</dbReference>
<dbReference type="AlphaFoldDB" id="A0A1W1V685"/>
<feature type="transmembrane region" description="Helical" evidence="5">
    <location>
        <begin position="15"/>
        <end position="32"/>
    </location>
</feature>
<feature type="transmembrane region" description="Helical" evidence="5">
    <location>
        <begin position="44"/>
        <end position="63"/>
    </location>
</feature>
<dbReference type="InterPro" id="IPR050482">
    <property type="entry name" value="Sensor_HK_TwoCompSys"/>
</dbReference>
<feature type="region of interest" description="Disordered" evidence="4">
    <location>
        <begin position="358"/>
        <end position="400"/>
    </location>
</feature>
<dbReference type="CDD" id="cd16917">
    <property type="entry name" value="HATPase_UhpB-NarQ-NarX-like"/>
    <property type="match status" value="1"/>
</dbReference>
<keyword evidence="5" id="KW-0472">Membrane</keyword>
<sequence length="400" mass="43622">MTRPPPPHPDQRRPLFWRVFPLVWLVYLYFPLAELFRTPHPVPILVLNLTGVGIFVGLWWRLYSRQGHHPQTHGFLVAFTAGWCFFLYATSFPALGFNAATFLVYAAGVLGFQGNRVVLAFGYLGVLAALLVPWQFGVAQIGLFDLAQMLLLSAVAMWGNHASHRQNVARVRLAQVQAEKEALAADAERERIARDLHDLLGHTLSVIVLKSELASKLAERDPARAAQEIREVERISREALTEVRAAVSGYRGSGLRSELARAKVALDAAGVRLEYGGQECPLPPEVEHSMGMVLREAVTNVVRHARAGECRVSITREMGGYRLEIADNGVGGEAPEGTGLTSMRERVRALGGEFSRSGTAGTRVVAKFPEGEGGGRRAEGNQTPGAPPSALRPLPDRSSG</sequence>
<dbReference type="SMART" id="SM00387">
    <property type="entry name" value="HATPase_c"/>
    <property type="match status" value="1"/>
</dbReference>
<evidence type="ECO:0000259" key="6">
    <source>
        <dbReference type="SMART" id="SM00387"/>
    </source>
</evidence>
<protein>
    <submittedName>
        <fullName evidence="7">Two-component system, NarL family, sensor histidine kinase DesK</fullName>
    </submittedName>
</protein>
<dbReference type="GO" id="GO:0046983">
    <property type="term" value="F:protein dimerization activity"/>
    <property type="evidence" value="ECO:0007669"/>
    <property type="project" value="InterPro"/>
</dbReference>
<dbReference type="Gene3D" id="1.20.5.1930">
    <property type="match status" value="1"/>
</dbReference>